<proteinExistence type="inferred from homology"/>
<dbReference type="GO" id="GO:0005975">
    <property type="term" value="P:carbohydrate metabolic process"/>
    <property type="evidence" value="ECO:0007669"/>
    <property type="project" value="InterPro"/>
</dbReference>
<dbReference type="EC" id="3.2.1.23" evidence="3"/>
<evidence type="ECO:0000256" key="1">
    <source>
        <dbReference type="ARBA" id="ARBA00001412"/>
    </source>
</evidence>
<evidence type="ECO:0000256" key="2">
    <source>
        <dbReference type="ARBA" id="ARBA00009809"/>
    </source>
</evidence>
<gene>
    <name evidence="5" type="ORF">Nepgr_010571</name>
</gene>
<dbReference type="InterPro" id="IPR031330">
    <property type="entry name" value="Gly_Hdrlase_35_cat"/>
</dbReference>
<reference evidence="5" key="1">
    <citation type="submission" date="2023-05" db="EMBL/GenBank/DDBJ databases">
        <title>Nepenthes gracilis genome sequencing.</title>
        <authorList>
            <person name="Fukushima K."/>
        </authorList>
    </citation>
    <scope>NUCLEOTIDE SEQUENCE</scope>
    <source>
        <strain evidence="5">SING2019-196</strain>
    </source>
</reference>
<evidence type="ECO:0000313" key="6">
    <source>
        <dbReference type="Proteomes" id="UP001279734"/>
    </source>
</evidence>
<comment type="caution">
    <text evidence="5">The sequence shown here is derived from an EMBL/GenBank/DDBJ whole genome shotgun (WGS) entry which is preliminary data.</text>
</comment>
<dbReference type="SUPFAM" id="SSF51445">
    <property type="entry name" value="(Trans)glycosidases"/>
    <property type="match status" value="1"/>
</dbReference>
<dbReference type="PANTHER" id="PTHR23421">
    <property type="entry name" value="BETA-GALACTOSIDASE RELATED"/>
    <property type="match status" value="1"/>
</dbReference>
<dbReference type="Pfam" id="PF01301">
    <property type="entry name" value="Glyco_hydro_35"/>
    <property type="match status" value="1"/>
</dbReference>
<organism evidence="5 6">
    <name type="scientific">Nepenthes gracilis</name>
    <name type="common">Slender pitcher plant</name>
    <dbReference type="NCBI Taxonomy" id="150966"/>
    <lineage>
        <taxon>Eukaryota</taxon>
        <taxon>Viridiplantae</taxon>
        <taxon>Streptophyta</taxon>
        <taxon>Embryophyta</taxon>
        <taxon>Tracheophyta</taxon>
        <taxon>Spermatophyta</taxon>
        <taxon>Magnoliopsida</taxon>
        <taxon>eudicotyledons</taxon>
        <taxon>Gunneridae</taxon>
        <taxon>Pentapetalae</taxon>
        <taxon>Caryophyllales</taxon>
        <taxon>Nepenthaceae</taxon>
        <taxon>Nepenthes</taxon>
    </lineage>
</organism>
<name>A0AAD3XLJ4_NEPGR</name>
<dbReference type="AlphaFoldDB" id="A0AAD3XLJ4"/>
<sequence>MQGEQDPPTQPAIVEQMLPDYSATNAAVGQQIASLQKFTTQVDSISQLEQPGIQFGVEDYLIDLLKILHLLLLGFSNEFFDRTNFAWSSGGPSYITSYDYDGPIDEYGLLGQPKWGHLKDLRAAIKLCEPALAFVDSPQYVKNIPVCMNVIRDVGKVIHLGDVNTPTKLPKNCRGQSRLTLSPCAVAICFQISVIASWRGKILVYCDMQKLMVDLTVQICSENRVNLRGK</sequence>
<comment type="similarity">
    <text evidence="2">Belongs to the glycosyl hydrolase 35 family.</text>
</comment>
<dbReference type="Proteomes" id="UP001279734">
    <property type="component" value="Unassembled WGS sequence"/>
</dbReference>
<evidence type="ECO:0000313" key="5">
    <source>
        <dbReference type="EMBL" id="GMH08731.1"/>
    </source>
</evidence>
<evidence type="ECO:0000259" key="4">
    <source>
        <dbReference type="Pfam" id="PF01301"/>
    </source>
</evidence>
<dbReference type="InterPro" id="IPR017853">
    <property type="entry name" value="GH"/>
</dbReference>
<keyword evidence="6" id="KW-1185">Reference proteome</keyword>
<accession>A0AAD3XLJ4</accession>
<protein>
    <recommendedName>
        <fullName evidence="3">beta-galactosidase</fullName>
        <ecNumber evidence="3">3.2.1.23</ecNumber>
    </recommendedName>
</protein>
<feature type="domain" description="Glycoside hydrolase 35 catalytic" evidence="4">
    <location>
        <begin position="83"/>
        <end position="123"/>
    </location>
</feature>
<dbReference type="EMBL" id="BSYO01000008">
    <property type="protein sequence ID" value="GMH08731.1"/>
    <property type="molecule type" value="Genomic_DNA"/>
</dbReference>
<dbReference type="GO" id="GO:0004565">
    <property type="term" value="F:beta-galactosidase activity"/>
    <property type="evidence" value="ECO:0007669"/>
    <property type="project" value="UniProtKB-EC"/>
</dbReference>
<dbReference type="Gene3D" id="3.20.20.80">
    <property type="entry name" value="Glycosidases"/>
    <property type="match status" value="1"/>
</dbReference>
<evidence type="ECO:0000256" key="3">
    <source>
        <dbReference type="ARBA" id="ARBA00012756"/>
    </source>
</evidence>
<dbReference type="InterPro" id="IPR001944">
    <property type="entry name" value="Glycoside_Hdrlase_35"/>
</dbReference>
<comment type="catalytic activity">
    <reaction evidence="1">
        <text>Hydrolysis of terminal non-reducing beta-D-galactose residues in beta-D-galactosides.</text>
        <dbReference type="EC" id="3.2.1.23"/>
    </reaction>
</comment>